<evidence type="ECO:0000313" key="10">
    <source>
        <dbReference type="Proteomes" id="UP000250235"/>
    </source>
</evidence>
<feature type="region of interest" description="Disordered" evidence="6">
    <location>
        <begin position="185"/>
        <end position="223"/>
    </location>
</feature>
<dbReference type="InterPro" id="IPR045265">
    <property type="entry name" value="AIR12_DOMON"/>
</dbReference>
<feature type="signal peptide" evidence="7">
    <location>
        <begin position="1"/>
        <end position="22"/>
    </location>
</feature>
<evidence type="ECO:0000256" key="7">
    <source>
        <dbReference type="SAM" id="SignalP"/>
    </source>
</evidence>
<keyword evidence="4" id="KW-0249">Electron transport</keyword>
<keyword evidence="2" id="KW-0813">Transport</keyword>
<evidence type="ECO:0000256" key="2">
    <source>
        <dbReference type="ARBA" id="ARBA00022448"/>
    </source>
</evidence>
<dbReference type="PANTHER" id="PTHR23130:SF157">
    <property type="entry name" value="AUXIN-INDUCED IN ROOT CULTURES PROTEIN 12"/>
    <property type="match status" value="1"/>
</dbReference>
<evidence type="ECO:0000256" key="1">
    <source>
        <dbReference type="ARBA" id="ARBA00004370"/>
    </source>
</evidence>
<evidence type="ECO:0000256" key="3">
    <source>
        <dbReference type="ARBA" id="ARBA00022729"/>
    </source>
</evidence>
<dbReference type="OrthoDB" id="2419613at2759"/>
<evidence type="ECO:0000256" key="6">
    <source>
        <dbReference type="SAM" id="MobiDB-lite"/>
    </source>
</evidence>
<evidence type="ECO:0000256" key="4">
    <source>
        <dbReference type="ARBA" id="ARBA00022982"/>
    </source>
</evidence>
<keyword evidence="3 7" id="KW-0732">Signal</keyword>
<dbReference type="GO" id="GO:0016020">
    <property type="term" value="C:membrane"/>
    <property type="evidence" value="ECO:0007669"/>
    <property type="project" value="UniProtKB-SubCell"/>
</dbReference>
<dbReference type="AlphaFoldDB" id="A0A2Z6ZZ15"/>
<keyword evidence="10" id="KW-1185">Reference proteome</keyword>
<feature type="domain" description="DOMON" evidence="8">
    <location>
        <begin position="46"/>
        <end position="161"/>
    </location>
</feature>
<accession>A0A2Z6ZZ15</accession>
<dbReference type="PANTHER" id="PTHR23130">
    <property type="entry name" value="CYTOCHROME B561 AND DOMON DOMAIN-CONTAINING PROTEIN"/>
    <property type="match status" value="1"/>
</dbReference>
<dbReference type="EMBL" id="KV020657">
    <property type="protein sequence ID" value="KZV14419.1"/>
    <property type="molecule type" value="Genomic_DNA"/>
</dbReference>
<keyword evidence="5" id="KW-0472">Membrane</keyword>
<evidence type="ECO:0000256" key="5">
    <source>
        <dbReference type="ARBA" id="ARBA00023136"/>
    </source>
</evidence>
<reference evidence="9 10" key="1">
    <citation type="journal article" date="2015" name="Proc. Natl. Acad. Sci. U.S.A.">
        <title>The resurrection genome of Boea hygrometrica: A blueprint for survival of dehydration.</title>
        <authorList>
            <person name="Xiao L."/>
            <person name="Yang G."/>
            <person name="Zhang L."/>
            <person name="Yang X."/>
            <person name="Zhao S."/>
            <person name="Ji Z."/>
            <person name="Zhou Q."/>
            <person name="Hu M."/>
            <person name="Wang Y."/>
            <person name="Chen M."/>
            <person name="Xu Y."/>
            <person name="Jin H."/>
            <person name="Xiao X."/>
            <person name="Hu G."/>
            <person name="Bao F."/>
            <person name="Hu Y."/>
            <person name="Wan P."/>
            <person name="Li L."/>
            <person name="Deng X."/>
            <person name="Kuang T."/>
            <person name="Xiang C."/>
            <person name="Zhu J.K."/>
            <person name="Oliver M.J."/>
            <person name="He Y."/>
        </authorList>
    </citation>
    <scope>NUCLEOTIDE SEQUENCE [LARGE SCALE GENOMIC DNA]</scope>
    <source>
        <strain evidence="10">cv. XS01</strain>
    </source>
</reference>
<evidence type="ECO:0000313" key="9">
    <source>
        <dbReference type="EMBL" id="KZV14419.1"/>
    </source>
</evidence>
<name>A0A2Z6ZZ15_9LAMI</name>
<sequence>MAAVSSIFLIAAVASLCSPAAAATTCKSQTFSNNVVYSNSTELPTLKACLHWTYDPAAKPNPTLAIAFVAPPAKSEGWVAWALNPKLPAMIGSQALVAFKESNGSAVVKTYNISSYGFITESKISYEVLEKRAEYSNGVFRIFAKLVLPEAEVVNQVWQVGGSVKDGVPQKHAFSGDNLASKGTLQLTSHGVPSPAPSPSPSPSSSSGSAGAPPPQSGTNDAGSLRFGLSGVLGLIGASILML</sequence>
<dbReference type="Pfam" id="PF04526">
    <property type="entry name" value="DUF568"/>
    <property type="match status" value="1"/>
</dbReference>
<evidence type="ECO:0000259" key="8">
    <source>
        <dbReference type="PROSITE" id="PS50836"/>
    </source>
</evidence>
<dbReference type="CDD" id="cd09629">
    <property type="entry name" value="DOMON_CIL1_like"/>
    <property type="match status" value="1"/>
</dbReference>
<proteinExistence type="predicted"/>
<comment type="subcellular location">
    <subcellularLocation>
        <location evidence="1">Membrane</location>
    </subcellularLocation>
</comment>
<feature type="chain" id="PRO_5016278775" evidence="7">
    <location>
        <begin position="23"/>
        <end position="243"/>
    </location>
</feature>
<protein>
    <submittedName>
        <fullName evidence="9">Auxin-induced in root cultures protein 12</fullName>
    </submittedName>
</protein>
<dbReference type="InterPro" id="IPR005018">
    <property type="entry name" value="DOMON_domain"/>
</dbReference>
<organism evidence="9 10">
    <name type="scientific">Dorcoceras hygrometricum</name>
    <dbReference type="NCBI Taxonomy" id="472368"/>
    <lineage>
        <taxon>Eukaryota</taxon>
        <taxon>Viridiplantae</taxon>
        <taxon>Streptophyta</taxon>
        <taxon>Embryophyta</taxon>
        <taxon>Tracheophyta</taxon>
        <taxon>Spermatophyta</taxon>
        <taxon>Magnoliopsida</taxon>
        <taxon>eudicotyledons</taxon>
        <taxon>Gunneridae</taxon>
        <taxon>Pentapetalae</taxon>
        <taxon>asterids</taxon>
        <taxon>lamiids</taxon>
        <taxon>Lamiales</taxon>
        <taxon>Gesneriaceae</taxon>
        <taxon>Didymocarpoideae</taxon>
        <taxon>Trichosporeae</taxon>
        <taxon>Loxocarpinae</taxon>
        <taxon>Dorcoceras</taxon>
    </lineage>
</organism>
<dbReference type="PROSITE" id="PS50836">
    <property type="entry name" value="DOMON"/>
    <property type="match status" value="1"/>
</dbReference>
<dbReference type="Proteomes" id="UP000250235">
    <property type="component" value="Unassembled WGS sequence"/>
</dbReference>
<gene>
    <name evidence="9" type="ORF">F511_43309</name>
</gene>